<sequence length="130" mass="15216">MADSTDYKKWLKRAEQDYKIAETIKKEGIEGLEDSFCYICHQAAEKLLKAFLLYNSDFVPKTHDLVFLLGKCKTYDATLEKFFDKINILNEYAVSARYPIDFDTLRTVEEAKEAFQIVSSLREEILRKLE</sequence>
<feature type="domain" description="HEPN" evidence="1">
    <location>
        <begin position="14"/>
        <end position="121"/>
    </location>
</feature>
<accession>D3T6J4</accession>
<keyword evidence="3" id="KW-1185">Reference proteome</keyword>
<dbReference type="Pfam" id="PF05168">
    <property type="entry name" value="HEPN"/>
    <property type="match status" value="1"/>
</dbReference>
<dbReference type="KEGG" id="tit:Thit_0288"/>
<protein>
    <submittedName>
        <fullName evidence="2">HEPN domain protein</fullName>
    </submittedName>
</protein>
<organism evidence="2 3">
    <name type="scientific">Thermoanaerobacter italicus (strain DSM 9252 / Ab9)</name>
    <dbReference type="NCBI Taxonomy" id="580331"/>
    <lineage>
        <taxon>Bacteria</taxon>
        <taxon>Bacillati</taxon>
        <taxon>Bacillota</taxon>
        <taxon>Clostridia</taxon>
        <taxon>Thermoanaerobacterales</taxon>
        <taxon>Thermoanaerobacteraceae</taxon>
        <taxon>Thermoanaerobacter</taxon>
    </lineage>
</organism>
<gene>
    <name evidence="2" type="ordered locus">Thit_0288</name>
</gene>
<dbReference type="AlphaFoldDB" id="D3T6J4"/>
<reference evidence="2" key="1">
    <citation type="submission" date="2010-02" db="EMBL/GenBank/DDBJ databases">
        <title>Complete sequence of Thermoanaerobacter italicus Ab9.</title>
        <authorList>
            <consortium name="US DOE Joint Genome Institute"/>
            <person name="Lucas S."/>
            <person name="Copeland A."/>
            <person name="Lapidus A."/>
            <person name="Cheng J.-F."/>
            <person name="Bruce D."/>
            <person name="Goodwin L."/>
            <person name="Pitluck S."/>
            <person name="Chertkov O."/>
            <person name="Detter J.C."/>
            <person name="Han C."/>
            <person name="Tapia R."/>
            <person name="Land M."/>
            <person name="Hauser L."/>
            <person name="Kyrpides N."/>
            <person name="Mikhailova N."/>
            <person name="Hemme C.L."/>
            <person name="Woyke T."/>
        </authorList>
    </citation>
    <scope>NUCLEOTIDE SEQUENCE [LARGE SCALE GENOMIC DNA]</scope>
    <source>
        <strain evidence="2">Ab9</strain>
    </source>
</reference>
<dbReference type="OrthoDB" id="9808176at2"/>
<dbReference type="SMART" id="SM00748">
    <property type="entry name" value="HEPN"/>
    <property type="match status" value="1"/>
</dbReference>
<proteinExistence type="predicted"/>
<dbReference type="HOGENOM" id="CLU_123170_0_0_9"/>
<dbReference type="SUPFAM" id="SSF81593">
    <property type="entry name" value="Nucleotidyltransferase substrate binding subunit/domain"/>
    <property type="match status" value="1"/>
</dbReference>
<evidence type="ECO:0000259" key="1">
    <source>
        <dbReference type="PROSITE" id="PS50910"/>
    </source>
</evidence>
<dbReference type="InterPro" id="IPR007842">
    <property type="entry name" value="HEPN_dom"/>
</dbReference>
<dbReference type="Gene3D" id="1.20.120.330">
    <property type="entry name" value="Nucleotidyltransferases domain 2"/>
    <property type="match status" value="1"/>
</dbReference>
<evidence type="ECO:0000313" key="3">
    <source>
        <dbReference type="Proteomes" id="UP000001552"/>
    </source>
</evidence>
<dbReference type="RefSeq" id="WP_012994438.1">
    <property type="nucleotide sequence ID" value="NC_013921.1"/>
</dbReference>
<dbReference type="eggNOG" id="COG2250">
    <property type="taxonomic scope" value="Bacteria"/>
</dbReference>
<dbReference type="Proteomes" id="UP000001552">
    <property type="component" value="Chromosome"/>
</dbReference>
<evidence type="ECO:0000313" key="2">
    <source>
        <dbReference type="EMBL" id="ADD01607.1"/>
    </source>
</evidence>
<dbReference type="EMBL" id="CP001936">
    <property type="protein sequence ID" value="ADD01607.1"/>
    <property type="molecule type" value="Genomic_DNA"/>
</dbReference>
<name>D3T6J4_THEIA</name>
<dbReference type="PROSITE" id="PS50910">
    <property type="entry name" value="HEPN"/>
    <property type="match status" value="1"/>
</dbReference>